<reference evidence="3 4" key="1">
    <citation type="submission" date="2023-03" db="EMBL/GenBank/DDBJ databases">
        <title>High-quality genome of Scylla paramamosain provides insights in environmental adaptation.</title>
        <authorList>
            <person name="Zhang L."/>
        </authorList>
    </citation>
    <scope>NUCLEOTIDE SEQUENCE [LARGE SCALE GENOMIC DNA]</scope>
    <source>
        <strain evidence="3">LZ_2023a</strain>
        <tissue evidence="3">Muscle</tissue>
    </source>
</reference>
<keyword evidence="2" id="KW-0812">Transmembrane</keyword>
<protein>
    <recommendedName>
        <fullName evidence="5">Transmembrane protein</fullName>
    </recommendedName>
</protein>
<sequence length="145" mass="14762">MSHVPQGPLGRPSVSCVPSVPQCPQVSLSPLTSQCPHVPSVPSSALSVSSALKVSPSASECPLSVATGGFVGGALFFTVGGGRTFLYTGIFNILFTVLHVSLHLLLHTCWPSDAASGPGSPGGYVAPSESMRPVAATEEDLEDGM</sequence>
<feature type="transmembrane region" description="Helical" evidence="2">
    <location>
        <begin position="85"/>
        <end position="106"/>
    </location>
</feature>
<dbReference type="EMBL" id="JARAKH010000043">
    <property type="protein sequence ID" value="KAK8379415.1"/>
    <property type="molecule type" value="Genomic_DNA"/>
</dbReference>
<evidence type="ECO:0008006" key="5">
    <source>
        <dbReference type="Google" id="ProtNLM"/>
    </source>
</evidence>
<proteinExistence type="predicted"/>
<keyword evidence="4" id="KW-1185">Reference proteome</keyword>
<evidence type="ECO:0000313" key="4">
    <source>
        <dbReference type="Proteomes" id="UP001487740"/>
    </source>
</evidence>
<keyword evidence="2" id="KW-1133">Transmembrane helix</keyword>
<feature type="compositionally biased region" description="Low complexity" evidence="1">
    <location>
        <begin position="118"/>
        <end position="128"/>
    </location>
</feature>
<dbReference type="Proteomes" id="UP001487740">
    <property type="component" value="Unassembled WGS sequence"/>
</dbReference>
<organism evidence="3 4">
    <name type="scientific">Scylla paramamosain</name>
    <name type="common">Mud crab</name>
    <dbReference type="NCBI Taxonomy" id="85552"/>
    <lineage>
        <taxon>Eukaryota</taxon>
        <taxon>Metazoa</taxon>
        <taxon>Ecdysozoa</taxon>
        <taxon>Arthropoda</taxon>
        <taxon>Crustacea</taxon>
        <taxon>Multicrustacea</taxon>
        <taxon>Malacostraca</taxon>
        <taxon>Eumalacostraca</taxon>
        <taxon>Eucarida</taxon>
        <taxon>Decapoda</taxon>
        <taxon>Pleocyemata</taxon>
        <taxon>Brachyura</taxon>
        <taxon>Eubrachyura</taxon>
        <taxon>Portunoidea</taxon>
        <taxon>Portunidae</taxon>
        <taxon>Portuninae</taxon>
        <taxon>Scylla</taxon>
    </lineage>
</organism>
<name>A0AAW0SVH1_SCYPA</name>
<feature type="region of interest" description="Disordered" evidence="1">
    <location>
        <begin position="118"/>
        <end position="145"/>
    </location>
</feature>
<keyword evidence="2" id="KW-0472">Membrane</keyword>
<evidence type="ECO:0000256" key="1">
    <source>
        <dbReference type="SAM" id="MobiDB-lite"/>
    </source>
</evidence>
<accession>A0AAW0SVH1</accession>
<gene>
    <name evidence="3" type="ORF">O3P69_019371</name>
</gene>
<evidence type="ECO:0000256" key="2">
    <source>
        <dbReference type="SAM" id="Phobius"/>
    </source>
</evidence>
<evidence type="ECO:0000313" key="3">
    <source>
        <dbReference type="EMBL" id="KAK8379415.1"/>
    </source>
</evidence>
<comment type="caution">
    <text evidence="3">The sequence shown here is derived from an EMBL/GenBank/DDBJ whole genome shotgun (WGS) entry which is preliminary data.</text>
</comment>
<dbReference type="AlphaFoldDB" id="A0AAW0SVH1"/>